<evidence type="ECO:0000259" key="16">
    <source>
        <dbReference type="Pfam" id="PF01416"/>
    </source>
</evidence>
<comment type="similarity">
    <text evidence="4">Belongs to the tRNA pseudouridine synthase TruA family.</text>
</comment>
<dbReference type="Gene3D" id="3.30.70.660">
    <property type="entry name" value="Pseudouridine synthase I, catalytic domain, C-terminal subdomain"/>
    <property type="match status" value="1"/>
</dbReference>
<dbReference type="PANTHER" id="PTHR11142">
    <property type="entry name" value="PSEUDOURIDYLATE SYNTHASE"/>
    <property type="match status" value="1"/>
</dbReference>
<name>A0A0W4ZLH0_PNEC8</name>
<dbReference type="GO" id="GO:0005634">
    <property type="term" value="C:nucleus"/>
    <property type="evidence" value="ECO:0007669"/>
    <property type="project" value="UniProtKB-SubCell"/>
</dbReference>
<accession>A0A0W4ZLH0</accession>
<evidence type="ECO:0000256" key="14">
    <source>
        <dbReference type="PIRSR" id="PIRSR641708-1"/>
    </source>
</evidence>
<dbReference type="FunFam" id="3.30.70.660:FF:000002">
    <property type="entry name" value="tRNA pseudouridine synthase"/>
    <property type="match status" value="1"/>
</dbReference>
<evidence type="ECO:0000256" key="3">
    <source>
        <dbReference type="ARBA" id="ARBA00004123"/>
    </source>
</evidence>
<comment type="catalytic activity">
    <reaction evidence="1">
        <text>a uridine in mRNA = a pseudouridine in mRNA</text>
        <dbReference type="Rhea" id="RHEA:56644"/>
        <dbReference type="Rhea" id="RHEA-COMP:14658"/>
        <dbReference type="Rhea" id="RHEA-COMP:14659"/>
        <dbReference type="ChEBI" id="CHEBI:65314"/>
        <dbReference type="ChEBI" id="CHEBI:65315"/>
    </reaction>
</comment>
<dbReference type="PANTHER" id="PTHR11142:SF4">
    <property type="entry name" value="PSEUDOURIDYLATE SYNTHASE 1 HOMOLOG"/>
    <property type="match status" value="1"/>
</dbReference>
<keyword evidence="7" id="KW-0413">Isomerase</keyword>
<feature type="active site" description="Nucleophile" evidence="14">
    <location>
        <position position="104"/>
    </location>
</feature>
<proteinExistence type="inferred from homology"/>
<dbReference type="FunFam" id="3.30.70.580:FF:000002">
    <property type="entry name" value="tRNA pseudouridine synthase"/>
    <property type="match status" value="1"/>
</dbReference>
<comment type="catalytic activity">
    <reaction evidence="9">
        <text>a uridine in tRNA = a pseudouridine in tRNA</text>
        <dbReference type="Rhea" id="RHEA:54572"/>
        <dbReference type="Rhea" id="RHEA-COMP:13339"/>
        <dbReference type="Rhea" id="RHEA-COMP:13934"/>
        <dbReference type="ChEBI" id="CHEBI:65314"/>
        <dbReference type="ChEBI" id="CHEBI:65315"/>
    </reaction>
</comment>
<reference evidence="18" key="1">
    <citation type="journal article" date="2016" name="Nat. Commun.">
        <title>Genome analysis of three Pneumocystis species reveals adaptation mechanisms to life exclusively in mammalian hosts.</title>
        <authorList>
            <person name="Ma L."/>
            <person name="Chen Z."/>
            <person name="Huang D.W."/>
            <person name="Kutty G."/>
            <person name="Ishihara M."/>
            <person name="Wang H."/>
            <person name="Abouelleil A."/>
            <person name="Bishop L."/>
            <person name="Davey E."/>
            <person name="Deng R."/>
            <person name="Deng X."/>
            <person name="Fan L."/>
            <person name="Fantoni G."/>
            <person name="Fitzgerald M."/>
            <person name="Gogineni E."/>
            <person name="Goldberg J.M."/>
            <person name="Handley G."/>
            <person name="Hu X."/>
            <person name="Huber C."/>
            <person name="Jiao X."/>
            <person name="Jones K."/>
            <person name="Levin J.Z."/>
            <person name="Liu Y."/>
            <person name="Macdonald P."/>
            <person name="Melnikov A."/>
            <person name="Raley C."/>
            <person name="Sassi M."/>
            <person name="Sherman B.T."/>
            <person name="Song X."/>
            <person name="Sykes S."/>
            <person name="Tran B."/>
            <person name="Walsh L."/>
            <person name="Xia Y."/>
            <person name="Yang J."/>
            <person name="Young S."/>
            <person name="Zeng Q."/>
            <person name="Zheng X."/>
            <person name="Stephens R."/>
            <person name="Nusbaum C."/>
            <person name="Birren B.W."/>
            <person name="Azadi P."/>
            <person name="Lempicki R.A."/>
            <person name="Cuomo C.A."/>
            <person name="Kovacs J.A."/>
        </authorList>
    </citation>
    <scope>NUCLEOTIDE SEQUENCE [LARGE SCALE GENOMIC DNA]</scope>
    <source>
        <strain evidence="18">B80</strain>
    </source>
</reference>
<dbReference type="AlphaFoldDB" id="A0A0W4ZLH0"/>
<dbReference type="GO" id="GO:1990481">
    <property type="term" value="P:mRNA pseudouridine synthesis"/>
    <property type="evidence" value="ECO:0007669"/>
    <property type="project" value="TreeGrafter"/>
</dbReference>
<dbReference type="InterPro" id="IPR020095">
    <property type="entry name" value="PsdUridine_synth_TruA_C"/>
</dbReference>
<dbReference type="EMBL" id="LFVZ01000005">
    <property type="protein sequence ID" value="KTW29227.1"/>
    <property type="molecule type" value="Genomic_DNA"/>
</dbReference>
<dbReference type="Proteomes" id="UP000054454">
    <property type="component" value="Unassembled WGS sequence"/>
</dbReference>
<dbReference type="GO" id="GO:0003723">
    <property type="term" value="F:RNA binding"/>
    <property type="evidence" value="ECO:0007669"/>
    <property type="project" value="InterPro"/>
</dbReference>
<keyword evidence="8" id="KW-0539">Nucleus</keyword>
<evidence type="ECO:0000256" key="8">
    <source>
        <dbReference type="ARBA" id="ARBA00023242"/>
    </source>
</evidence>
<evidence type="ECO:0000256" key="9">
    <source>
        <dbReference type="ARBA" id="ARBA00036943"/>
    </source>
</evidence>
<evidence type="ECO:0000256" key="13">
    <source>
        <dbReference type="ARBA" id="ARBA00080858"/>
    </source>
</evidence>
<dbReference type="InterPro" id="IPR020097">
    <property type="entry name" value="PsdUridine_synth_TruA_a/b_dom"/>
</dbReference>
<evidence type="ECO:0000256" key="15">
    <source>
        <dbReference type="PIRSR" id="PIRSR641708-2"/>
    </source>
</evidence>
<keyword evidence="6" id="KW-0819">tRNA processing</keyword>
<dbReference type="GO" id="GO:0031119">
    <property type="term" value="P:tRNA pseudouridine synthesis"/>
    <property type="evidence" value="ECO:0007669"/>
    <property type="project" value="EnsemblFungi"/>
</dbReference>
<keyword evidence="18" id="KW-1185">Reference proteome</keyword>
<dbReference type="OrthoDB" id="10256309at2759"/>
<comment type="subcellular location">
    <subcellularLocation>
        <location evidence="3">Nucleus</location>
    </subcellularLocation>
</comment>
<dbReference type="InterPro" id="IPR020103">
    <property type="entry name" value="PsdUridine_synth_cat_dom_sf"/>
</dbReference>
<evidence type="ECO:0000256" key="10">
    <source>
        <dbReference type="ARBA" id="ARBA00053072"/>
    </source>
</evidence>
<sequence length="480" mass="56188">MESEIFNIKRTSIDILYKNEDDKRHKYEEEGLENEKKEKCRRPKRKVACFIGYCGTGYHGMQINDPNRTIEGDLFKAFVDTGGIAEMNADDPKKSSLNRAARTDRGVHAACNVLSLKLIIEQPNLLERINEALPETIRVWGISRTLKSFNPRTFCEARIYEYLVPSYVFIPPYPMTQLAQRITKHREMINCIENSEWINGNEYLLYCKDAKDIWSDERIQHLEKMINESSTSIENVDEKNGETSNISSQFQEHLEKEKIKQIELEIRRTYRISNERLQLIRDAFKIFEGSHNFHNFTVGKTFNDKSVYRLIKSFTISDPKLIQNIEWISIKIHGQSFMLHQIRKMVALVILVVRCGTPLSFIPKTFKSTRFNIPKAPGFGLLLERPIFTSYNKQAERMNREILDPSLYEKEIQIFKETYIYHKIFSEESKENLFRSFLNNIDLSITSDFNYLSLPVEQLTKQLEKNDSILLDETKDNGNS</sequence>
<comment type="function">
    <text evidence="10">Formation of pseudouridine at positions 27 and 28 in the anticodon stem and loop of transfer RNAs; at positions 34 and 36 of intron-containing precursor tRNA(Ile) and at position 35 in the intron-containing tRNA(Tyr). Catalyzes pseudouridylation at position 44 in U2 snRNA. Also catalyzes pseudouridylation of mRNAs.</text>
</comment>
<dbReference type="InterPro" id="IPR041708">
    <property type="entry name" value="PUS1/PUS2-like"/>
</dbReference>
<evidence type="ECO:0000256" key="11">
    <source>
        <dbReference type="ARBA" id="ARBA00073968"/>
    </source>
</evidence>
<comment type="catalytic activity">
    <reaction evidence="2">
        <text>uridine in snRNA = pseudouridine in snRNA</text>
        <dbReference type="Rhea" id="RHEA:51124"/>
        <dbReference type="Rhea" id="RHEA-COMP:12891"/>
        <dbReference type="Rhea" id="RHEA-COMP:12892"/>
        <dbReference type="ChEBI" id="CHEBI:65314"/>
        <dbReference type="ChEBI" id="CHEBI:65315"/>
    </reaction>
</comment>
<dbReference type="Gene3D" id="3.30.70.580">
    <property type="entry name" value="Pseudouridine synthase I, catalytic domain, N-terminal subdomain"/>
    <property type="match status" value="1"/>
</dbReference>
<evidence type="ECO:0000256" key="1">
    <source>
        <dbReference type="ARBA" id="ARBA00001166"/>
    </source>
</evidence>
<dbReference type="GeneID" id="28935976"/>
<comment type="caution">
    <text evidence="17">The sequence shown here is derived from an EMBL/GenBank/DDBJ whole genome shotgun (WGS) entry which is preliminary data.</text>
</comment>
<gene>
    <name evidence="17" type="ORF">T552_01183</name>
</gene>
<evidence type="ECO:0000256" key="4">
    <source>
        <dbReference type="ARBA" id="ARBA00009375"/>
    </source>
</evidence>
<evidence type="ECO:0000256" key="7">
    <source>
        <dbReference type="ARBA" id="ARBA00023235"/>
    </source>
</evidence>
<evidence type="ECO:0000313" key="18">
    <source>
        <dbReference type="Proteomes" id="UP000054454"/>
    </source>
</evidence>
<feature type="domain" description="Pseudouridine synthase I TruA alpha/beta" evidence="16">
    <location>
        <begin position="283"/>
        <end position="388"/>
    </location>
</feature>
<keyword evidence="5" id="KW-0507">mRNA processing</keyword>
<dbReference type="RefSeq" id="XP_018226420.1">
    <property type="nucleotide sequence ID" value="XM_018369774.1"/>
</dbReference>
<dbReference type="InterPro" id="IPR001406">
    <property type="entry name" value="PsdUridine_synth_TruA"/>
</dbReference>
<dbReference type="VEuPathDB" id="FungiDB:T552_01183"/>
<dbReference type="NCBIfam" id="TIGR00071">
    <property type="entry name" value="hisT_truA"/>
    <property type="match status" value="1"/>
</dbReference>
<dbReference type="GO" id="GO:0006397">
    <property type="term" value="P:mRNA processing"/>
    <property type="evidence" value="ECO:0007669"/>
    <property type="project" value="UniProtKB-KW"/>
</dbReference>
<dbReference type="Pfam" id="PF01416">
    <property type="entry name" value="PseudoU_synth_1"/>
    <property type="match status" value="1"/>
</dbReference>
<evidence type="ECO:0000256" key="2">
    <source>
        <dbReference type="ARBA" id="ARBA00001832"/>
    </source>
</evidence>
<protein>
    <recommendedName>
        <fullName evidence="11">tRNA pseudouridine synthase 1</fullName>
    </recommendedName>
    <alternativeName>
        <fullName evidence="12">tRNA pseudouridylate synthase 1</fullName>
    </alternativeName>
    <alternativeName>
        <fullName evidence="13">tRNA-uridine isomerase 1</fullName>
    </alternativeName>
</protein>
<dbReference type="CDD" id="cd02568">
    <property type="entry name" value="PseudoU_synth_PUS1_PUS2"/>
    <property type="match status" value="1"/>
</dbReference>
<dbReference type="InterPro" id="IPR020094">
    <property type="entry name" value="TruA/RsuA/RluB/E/F_N"/>
</dbReference>
<evidence type="ECO:0000256" key="6">
    <source>
        <dbReference type="ARBA" id="ARBA00022694"/>
    </source>
</evidence>
<evidence type="ECO:0000256" key="5">
    <source>
        <dbReference type="ARBA" id="ARBA00022664"/>
    </source>
</evidence>
<evidence type="ECO:0000313" key="17">
    <source>
        <dbReference type="EMBL" id="KTW29227.1"/>
    </source>
</evidence>
<evidence type="ECO:0000256" key="12">
    <source>
        <dbReference type="ARBA" id="ARBA00079072"/>
    </source>
</evidence>
<organism evidence="17 18">
    <name type="scientific">Pneumocystis carinii (strain B80)</name>
    <name type="common">Rat pneumocystis pneumonia agent</name>
    <name type="synonym">Pneumocystis carinii f. sp. carinii</name>
    <dbReference type="NCBI Taxonomy" id="1408658"/>
    <lineage>
        <taxon>Eukaryota</taxon>
        <taxon>Fungi</taxon>
        <taxon>Dikarya</taxon>
        <taxon>Ascomycota</taxon>
        <taxon>Taphrinomycotina</taxon>
        <taxon>Pneumocystomycetes</taxon>
        <taxon>Pneumocystaceae</taxon>
        <taxon>Pneumocystis</taxon>
    </lineage>
</organism>
<dbReference type="GO" id="GO:0031120">
    <property type="term" value="P:snRNA pseudouridine synthesis"/>
    <property type="evidence" value="ECO:0007669"/>
    <property type="project" value="UniProtKB-ARBA"/>
</dbReference>
<dbReference type="GO" id="GO:0009982">
    <property type="term" value="F:pseudouridine synthase activity"/>
    <property type="evidence" value="ECO:0007669"/>
    <property type="project" value="EnsemblFungi"/>
</dbReference>
<dbReference type="SUPFAM" id="SSF55120">
    <property type="entry name" value="Pseudouridine synthase"/>
    <property type="match status" value="1"/>
</dbReference>
<feature type="binding site" evidence="15">
    <location>
        <position position="160"/>
    </location>
    <ligand>
        <name>substrate</name>
    </ligand>
</feature>